<organism evidence="4 5">
    <name type="scientific">Nitrobacter winogradskyi</name>
    <name type="common">Nitrobacter agilis</name>
    <dbReference type="NCBI Taxonomy" id="913"/>
    <lineage>
        <taxon>Bacteria</taxon>
        <taxon>Pseudomonadati</taxon>
        <taxon>Pseudomonadota</taxon>
        <taxon>Alphaproteobacteria</taxon>
        <taxon>Hyphomicrobiales</taxon>
        <taxon>Nitrobacteraceae</taxon>
        <taxon>Nitrobacter</taxon>
    </lineage>
</organism>
<evidence type="ECO:0000313" key="4">
    <source>
        <dbReference type="EMBL" id="GEC16016.1"/>
    </source>
</evidence>
<sequence>MMRVPGSRIGSAIAAAVVMASCEAALAHVTVQPSDAPADSYAHLTFTVPHGCNGSATTVLRIRLPEGILSVKPQMKPGWNVDIKSRKLEAPVQGPHGKTVTDVVEEVIWRGGPLPDNLYDTFGLVVRLPDKAGQSLYFPAEQECEQGSQRWTEIPQAGQADKPRAPAPVVRLKAKH</sequence>
<dbReference type="Proteomes" id="UP000318825">
    <property type="component" value="Unassembled WGS sequence"/>
</dbReference>
<evidence type="ECO:0000256" key="2">
    <source>
        <dbReference type="SAM" id="SignalP"/>
    </source>
</evidence>
<feature type="domain" description="YncI copper-binding" evidence="3">
    <location>
        <begin position="28"/>
        <end position="172"/>
    </location>
</feature>
<protein>
    <submittedName>
        <fullName evidence="4">Nuclear export factor GLE1</fullName>
    </submittedName>
</protein>
<dbReference type="RefSeq" id="WP_181410426.1">
    <property type="nucleotide sequence ID" value="NZ_BJNF01000049.1"/>
</dbReference>
<feature type="region of interest" description="Disordered" evidence="1">
    <location>
        <begin position="147"/>
        <end position="176"/>
    </location>
</feature>
<dbReference type="CDD" id="cd08545">
    <property type="entry name" value="YcnI_like"/>
    <property type="match status" value="1"/>
</dbReference>
<dbReference type="EMBL" id="BJNF01000049">
    <property type="protein sequence ID" value="GEC16016.1"/>
    <property type="molecule type" value="Genomic_DNA"/>
</dbReference>
<feature type="signal peptide" evidence="2">
    <location>
        <begin position="1"/>
        <end position="27"/>
    </location>
</feature>
<evidence type="ECO:0000313" key="5">
    <source>
        <dbReference type="Proteomes" id="UP000318825"/>
    </source>
</evidence>
<reference evidence="4 5" key="1">
    <citation type="submission" date="2019-06" db="EMBL/GenBank/DDBJ databases">
        <title>Whole genome shotgun sequence of Nitrobacter winogradskyi NBRC 14297.</title>
        <authorList>
            <person name="Hosoyama A."/>
            <person name="Uohara A."/>
            <person name="Ohji S."/>
            <person name="Ichikawa N."/>
        </authorList>
    </citation>
    <scope>NUCLEOTIDE SEQUENCE [LARGE SCALE GENOMIC DNA]</scope>
    <source>
        <strain evidence="4 5">NBRC 14297</strain>
    </source>
</reference>
<dbReference type="AlphaFoldDB" id="A0A4Y3WFJ2"/>
<proteinExistence type="predicted"/>
<dbReference type="PROSITE" id="PS51257">
    <property type="entry name" value="PROKAR_LIPOPROTEIN"/>
    <property type="match status" value="1"/>
</dbReference>
<comment type="caution">
    <text evidence="4">The sequence shown here is derived from an EMBL/GenBank/DDBJ whole genome shotgun (WGS) entry which is preliminary data.</text>
</comment>
<dbReference type="InterPro" id="IPR012533">
    <property type="entry name" value="YcnI-copper_dom"/>
</dbReference>
<dbReference type="Pfam" id="PF07987">
    <property type="entry name" value="DUF1775"/>
    <property type="match status" value="1"/>
</dbReference>
<dbReference type="Gene3D" id="2.60.40.2230">
    <property type="entry name" value="Uncharacterised protein YcnI-like PF07987, DUF1775"/>
    <property type="match status" value="1"/>
</dbReference>
<name>A0A4Y3WFJ2_NITWI</name>
<keyword evidence="2" id="KW-0732">Signal</keyword>
<accession>A0A4Y3WFJ2</accession>
<gene>
    <name evidence="4" type="ORF">NWI01_19080</name>
</gene>
<evidence type="ECO:0000259" key="3">
    <source>
        <dbReference type="Pfam" id="PF07987"/>
    </source>
</evidence>
<feature type="chain" id="PRO_5021286971" evidence="2">
    <location>
        <begin position="28"/>
        <end position="176"/>
    </location>
</feature>
<evidence type="ECO:0000256" key="1">
    <source>
        <dbReference type="SAM" id="MobiDB-lite"/>
    </source>
</evidence>
<dbReference type="InterPro" id="IPR038507">
    <property type="entry name" value="YcnI-like_sf"/>
</dbReference>